<evidence type="ECO:0000256" key="1">
    <source>
        <dbReference type="SAM" id="Phobius"/>
    </source>
</evidence>
<gene>
    <name evidence="2" type="ordered locus">Spiaf_1983</name>
</gene>
<dbReference type="PIRSF" id="PIRSF027391">
    <property type="entry name" value="Hpre_diP_synt_I"/>
    <property type="match status" value="1"/>
</dbReference>
<accession>H9UKJ1</accession>
<dbReference type="AlphaFoldDB" id="H9UKJ1"/>
<dbReference type="EMBL" id="CP003282">
    <property type="protein sequence ID" value="AFG38034.1"/>
    <property type="molecule type" value="Genomic_DNA"/>
</dbReference>
<dbReference type="RefSeq" id="WP_014456017.1">
    <property type="nucleotide sequence ID" value="NC_017098.1"/>
</dbReference>
<name>H9UKJ1_SPIAZ</name>
<feature type="transmembrane region" description="Helical" evidence="1">
    <location>
        <begin position="14"/>
        <end position="32"/>
    </location>
</feature>
<dbReference type="Proteomes" id="UP000007383">
    <property type="component" value="Chromosome"/>
</dbReference>
<keyword evidence="1" id="KW-1133">Transmembrane helix</keyword>
<proteinExistence type="predicted"/>
<dbReference type="InterPro" id="IPR010898">
    <property type="entry name" value="Hpre_diP_synth_I"/>
</dbReference>
<dbReference type="PATRIC" id="fig|889378.3.peg.1970"/>
<keyword evidence="1" id="KW-0812">Transmembrane</keyword>
<feature type="transmembrane region" description="Helical" evidence="1">
    <location>
        <begin position="140"/>
        <end position="160"/>
    </location>
</feature>
<feature type="transmembrane region" description="Helical" evidence="1">
    <location>
        <begin position="78"/>
        <end position="99"/>
    </location>
</feature>
<keyword evidence="1" id="KW-0472">Membrane</keyword>
<protein>
    <submittedName>
        <fullName evidence="2">Putative membrane protein</fullName>
    </submittedName>
</protein>
<dbReference type="InterPro" id="IPR014535">
    <property type="entry name" value="Hpre_diP_synt_I"/>
</dbReference>
<evidence type="ECO:0000313" key="3">
    <source>
        <dbReference type="Proteomes" id="UP000007383"/>
    </source>
</evidence>
<feature type="transmembrane region" description="Helical" evidence="1">
    <location>
        <begin position="44"/>
        <end position="66"/>
    </location>
</feature>
<dbReference type="Pfam" id="PF07456">
    <property type="entry name" value="Hpre_diP_synt_I"/>
    <property type="match status" value="1"/>
</dbReference>
<reference evidence="3" key="1">
    <citation type="journal article" date="2013" name="Stand. Genomic Sci.">
        <title>Complete genome sequence of the halophilic bacterium Spirochaeta africana type strain (Z-7692(T)) from the alkaline Lake Magadi in the East African Rift.</title>
        <authorList>
            <person name="Liolos K."/>
            <person name="Abt B."/>
            <person name="Scheuner C."/>
            <person name="Teshima H."/>
            <person name="Held B."/>
            <person name="Lapidus A."/>
            <person name="Nolan M."/>
            <person name="Lucas S."/>
            <person name="Deshpande S."/>
            <person name="Cheng J.F."/>
            <person name="Tapia R."/>
            <person name="Goodwin L.A."/>
            <person name="Pitluck S."/>
            <person name="Pagani I."/>
            <person name="Ivanova N."/>
            <person name="Mavromatis K."/>
            <person name="Mikhailova N."/>
            <person name="Huntemann M."/>
            <person name="Pati A."/>
            <person name="Chen A."/>
            <person name="Palaniappan K."/>
            <person name="Land M."/>
            <person name="Rohde M."/>
            <person name="Tindall B.J."/>
            <person name="Detter J.C."/>
            <person name="Goker M."/>
            <person name="Bristow J."/>
            <person name="Eisen J.A."/>
            <person name="Markowitz V."/>
            <person name="Hugenholtz P."/>
            <person name="Woyke T."/>
            <person name="Klenk H.P."/>
            <person name="Kyrpides N.C."/>
        </authorList>
    </citation>
    <scope>NUCLEOTIDE SEQUENCE</scope>
    <source>
        <strain evidence="3">ATCC 700263 / DSM 8902 / Z-7692</strain>
    </source>
</reference>
<dbReference type="KEGG" id="sfc:Spiaf_1983"/>
<dbReference type="HOGENOM" id="CLU_108933_2_1_12"/>
<dbReference type="STRING" id="889378.Spiaf_1983"/>
<organism evidence="2 3">
    <name type="scientific">Spirochaeta africana (strain ATCC 700263 / DSM 8902 / Z-7692)</name>
    <dbReference type="NCBI Taxonomy" id="889378"/>
    <lineage>
        <taxon>Bacteria</taxon>
        <taxon>Pseudomonadati</taxon>
        <taxon>Spirochaetota</taxon>
        <taxon>Spirochaetia</taxon>
        <taxon>Spirochaetales</taxon>
        <taxon>Spirochaetaceae</taxon>
        <taxon>Spirochaeta</taxon>
    </lineage>
</organism>
<keyword evidence="3" id="KW-1185">Reference proteome</keyword>
<dbReference type="eggNOG" id="COG4769">
    <property type="taxonomic scope" value="Bacteria"/>
</dbReference>
<feature type="transmembrane region" description="Helical" evidence="1">
    <location>
        <begin position="111"/>
        <end position="134"/>
    </location>
</feature>
<evidence type="ECO:0000313" key="2">
    <source>
        <dbReference type="EMBL" id="AFG38034.1"/>
    </source>
</evidence>
<sequence>MSSTTVRYNMLHRLVPFLGAVCLFFATVEYLFPKPVPFFRLGLANLPILLALDFLPLPLLGVVVLLKVLGQGLINGTLASYVFLFSLAGSLAAGVVMVVSHRLFRDRIGLVGISLFGALASNIVQVLLSIGFIFGAGSWVIAPLFLSLGSISGLVVGVIAERFRQRSRWLARIRSEVRAAREGDA</sequence>